<accession>A0A1G1Z889</accession>
<sequence>MWAADEQVSALTRRIFQLVHNSKSFGGLTYMRTIAMTLAITALIALAGCANSPDEENTGAVNAYGCKETTTNWIGGACDTYGCKATNWIGEACADLYESQVFAKAKQCTFFRYCLDLYETLAGEENLDALKACADKSWQGEACESQLYAVCKRNAWYGELCYEYRSNTEGIGPLTAEELQAQVATLQAQLAELSTLAPVPDHYLNVTEMQVEMEDNLTTAWRKLPDNGPGTGSYVVLMNAPRTDYHTCLSNHPDGSGYYWCFSYPSTYSSSEGWQWNTVPRDAEYFQIRLQKPTELHMVQAYDPTYGNPG</sequence>
<reference evidence="1 2" key="1">
    <citation type="journal article" date="2016" name="Nat. Commun.">
        <title>Thousands of microbial genomes shed light on interconnected biogeochemical processes in an aquifer system.</title>
        <authorList>
            <person name="Anantharaman K."/>
            <person name="Brown C.T."/>
            <person name="Hug L.A."/>
            <person name="Sharon I."/>
            <person name="Castelle C.J."/>
            <person name="Probst A.J."/>
            <person name="Thomas B.C."/>
            <person name="Singh A."/>
            <person name="Wilkins M.J."/>
            <person name="Karaoz U."/>
            <person name="Brodie E.L."/>
            <person name="Williams K.H."/>
            <person name="Hubbard S.S."/>
            <person name="Banfield J.F."/>
        </authorList>
    </citation>
    <scope>NUCLEOTIDE SEQUENCE [LARGE SCALE GENOMIC DNA]</scope>
</reference>
<comment type="caution">
    <text evidence="1">The sequence shown here is derived from an EMBL/GenBank/DDBJ whole genome shotgun (WGS) entry which is preliminary data.</text>
</comment>
<evidence type="ECO:0000313" key="2">
    <source>
        <dbReference type="Proteomes" id="UP000178744"/>
    </source>
</evidence>
<dbReference type="AlphaFoldDB" id="A0A1G1Z889"/>
<proteinExistence type="predicted"/>
<dbReference type="EMBL" id="MHIY01000010">
    <property type="protein sequence ID" value="OGY60060.1"/>
    <property type="molecule type" value="Genomic_DNA"/>
</dbReference>
<protein>
    <submittedName>
        <fullName evidence="1">Uncharacterized protein</fullName>
    </submittedName>
</protein>
<dbReference type="STRING" id="1797690.A3B23_03150"/>
<gene>
    <name evidence="1" type="ORF">A3B23_03150</name>
</gene>
<evidence type="ECO:0000313" key="1">
    <source>
        <dbReference type="EMBL" id="OGY60060.1"/>
    </source>
</evidence>
<name>A0A1G1Z889_9BACT</name>
<dbReference type="Proteomes" id="UP000178744">
    <property type="component" value="Unassembled WGS sequence"/>
</dbReference>
<organism evidence="1 2">
    <name type="scientific">Candidatus Colwellbacteria bacterium RIFCSPLOWO2_01_FULL_48_10</name>
    <dbReference type="NCBI Taxonomy" id="1797690"/>
    <lineage>
        <taxon>Bacteria</taxon>
        <taxon>Candidatus Colwelliibacteriota</taxon>
    </lineage>
</organism>